<name>W7TE80_9STRA</name>
<keyword evidence="2" id="KW-1185">Reference proteome</keyword>
<reference evidence="1 2" key="1">
    <citation type="journal article" date="2014" name="Mol. Plant">
        <title>Chromosome Scale Genome Assembly and Transcriptome Profiling of Nannochloropsis gaditana in Nitrogen Depletion.</title>
        <authorList>
            <person name="Corteggiani Carpinelli E."/>
            <person name="Telatin A."/>
            <person name="Vitulo N."/>
            <person name="Forcato C."/>
            <person name="D'Angelo M."/>
            <person name="Schiavon R."/>
            <person name="Vezzi A."/>
            <person name="Giacometti G.M."/>
            <person name="Morosinotto T."/>
            <person name="Valle G."/>
        </authorList>
    </citation>
    <scope>NUCLEOTIDE SEQUENCE [LARGE SCALE GENOMIC DNA]</scope>
    <source>
        <strain evidence="1 2">B-31</strain>
    </source>
</reference>
<gene>
    <name evidence="1" type="ORF">Naga_100196g6</name>
</gene>
<evidence type="ECO:0000313" key="2">
    <source>
        <dbReference type="Proteomes" id="UP000019335"/>
    </source>
</evidence>
<proteinExistence type="predicted"/>
<dbReference type="Proteomes" id="UP000019335">
    <property type="component" value="Chromosome 11"/>
</dbReference>
<accession>W7TE80</accession>
<dbReference type="EMBL" id="AZIL01000938">
    <property type="protein sequence ID" value="EWM25330.1"/>
    <property type="molecule type" value="Genomic_DNA"/>
</dbReference>
<dbReference type="AlphaFoldDB" id="W7TE80"/>
<evidence type="ECO:0000313" key="1">
    <source>
        <dbReference type="EMBL" id="EWM25330.1"/>
    </source>
</evidence>
<organism evidence="1 2">
    <name type="scientific">Nannochloropsis gaditana</name>
    <dbReference type="NCBI Taxonomy" id="72520"/>
    <lineage>
        <taxon>Eukaryota</taxon>
        <taxon>Sar</taxon>
        <taxon>Stramenopiles</taxon>
        <taxon>Ochrophyta</taxon>
        <taxon>Eustigmatophyceae</taxon>
        <taxon>Eustigmatales</taxon>
        <taxon>Monodopsidaceae</taxon>
        <taxon>Nannochloropsis</taxon>
    </lineage>
</organism>
<comment type="caution">
    <text evidence="1">The sequence shown here is derived from an EMBL/GenBank/DDBJ whole genome shotgun (WGS) entry which is preliminary data.</text>
</comment>
<sequence length="67" mass="7398">MGRDGWRDNAEKCSMGLYQRLGWTQWEEGEYFECGMDASLGGIGASIGGMYHVHNQLVDSSIAQPCP</sequence>
<protein>
    <submittedName>
        <fullName evidence="1">Uncharacterized protein</fullName>
    </submittedName>
</protein>